<sequence length="79" mass="9371">MRKRTGKTICGKFRNRPNTHTTERMWKQENTGEKAELPLLGFFTITYFDYTLAGSDKMSIFAEINTSQRQNEHRRRITN</sequence>
<dbReference type="STRING" id="1602171.ST44_08300"/>
<proteinExistence type="predicted"/>
<comment type="caution">
    <text evidence="1">The sequence shown here is derived from an EMBL/GenBank/DDBJ whole genome shotgun (WGS) entry which is preliminary data.</text>
</comment>
<accession>A0A0D0HC23</accession>
<dbReference type="AlphaFoldDB" id="A0A0D0HC23"/>
<evidence type="ECO:0000313" key="1">
    <source>
        <dbReference type="EMBL" id="KIP61913.1"/>
    </source>
</evidence>
<protein>
    <submittedName>
        <fullName evidence="1">Uncharacterized protein</fullName>
    </submittedName>
</protein>
<dbReference type="EMBL" id="JXQK01000061">
    <property type="protein sequence ID" value="KIP61913.1"/>
    <property type="molecule type" value="Genomic_DNA"/>
</dbReference>
<organism evidence="1 2">
    <name type="scientific">Prevotella pectinovora</name>
    <dbReference type="NCBI Taxonomy" id="1602169"/>
    <lineage>
        <taxon>Bacteria</taxon>
        <taxon>Pseudomonadati</taxon>
        <taxon>Bacteroidota</taxon>
        <taxon>Bacteroidia</taxon>
        <taxon>Bacteroidales</taxon>
        <taxon>Prevotellaceae</taxon>
        <taxon>Prevotella</taxon>
    </lineage>
</organism>
<reference evidence="1 2" key="1">
    <citation type="submission" date="2015-01" db="EMBL/GenBank/DDBJ databases">
        <title>Comparative genomics of non-oral Prevotella species.</title>
        <authorList>
            <person name="Accetto T."/>
            <person name="Nograsek B."/>
            <person name="Avgustin G."/>
        </authorList>
    </citation>
    <scope>NUCLEOTIDE SEQUENCE [LARGE SCALE GENOMIC DNA]</scope>
    <source>
        <strain evidence="1 2">P5-119</strain>
    </source>
</reference>
<dbReference type="Proteomes" id="UP000032046">
    <property type="component" value="Unassembled WGS sequence"/>
</dbReference>
<gene>
    <name evidence="1" type="ORF">ST44_08300</name>
</gene>
<name>A0A0D0HC23_9BACT</name>
<keyword evidence="2" id="KW-1185">Reference proteome</keyword>
<evidence type="ECO:0000313" key="2">
    <source>
        <dbReference type="Proteomes" id="UP000032046"/>
    </source>
</evidence>